<reference evidence="2" key="1">
    <citation type="submission" date="2022-11" db="UniProtKB">
        <authorList>
            <consortium name="WormBaseParasite"/>
        </authorList>
    </citation>
    <scope>IDENTIFICATION</scope>
</reference>
<evidence type="ECO:0000313" key="2">
    <source>
        <dbReference type="WBParaSite" id="JU765_v2.g15309.t1"/>
    </source>
</evidence>
<accession>A0AC34QDA1</accession>
<dbReference type="Proteomes" id="UP000887576">
    <property type="component" value="Unplaced"/>
</dbReference>
<organism evidence="1 2">
    <name type="scientific">Panagrolaimus sp. JU765</name>
    <dbReference type="NCBI Taxonomy" id="591449"/>
    <lineage>
        <taxon>Eukaryota</taxon>
        <taxon>Metazoa</taxon>
        <taxon>Ecdysozoa</taxon>
        <taxon>Nematoda</taxon>
        <taxon>Chromadorea</taxon>
        <taxon>Rhabditida</taxon>
        <taxon>Tylenchina</taxon>
        <taxon>Panagrolaimomorpha</taxon>
        <taxon>Panagrolaimoidea</taxon>
        <taxon>Panagrolaimidae</taxon>
        <taxon>Panagrolaimus</taxon>
    </lineage>
</organism>
<evidence type="ECO:0000313" key="1">
    <source>
        <dbReference type="Proteomes" id="UP000887576"/>
    </source>
</evidence>
<proteinExistence type="predicted"/>
<sequence>MAYPNYGYGAYGYGYNPAAVTMNESNDGAYNPRYHYAAAQNAGFELTSQEEGGQPKTLYVGNLDPSVTEEFICTLFSQIGVVTKTKVIFDSGSDPYAFIEFADHLSAAQALQAMNRRQLLNREMKVNWATQPGTQQKVDTSKHFHVFVGDLSPEVDQKILQDAFAPFGGISDVKVIRDPTTQKSKGYGFVSYPPGAAPATGSFPFGMGATGPASGGAYDPAAANQFYQYYQYYYAQQQAQNANQH</sequence>
<dbReference type="WBParaSite" id="JU765_v2.g15309.t1">
    <property type="protein sequence ID" value="JU765_v2.g15309.t1"/>
    <property type="gene ID" value="JU765_v2.g15309"/>
</dbReference>
<name>A0AC34QDA1_9BILA</name>
<protein>
    <submittedName>
        <fullName evidence="2">RRM domain-containing protein</fullName>
    </submittedName>
</protein>